<evidence type="ECO:0008006" key="3">
    <source>
        <dbReference type="Google" id="ProtNLM"/>
    </source>
</evidence>
<sequence length="289" mass="31965">MQTEIRQHRGTPNTLGEVETALFANDNKQIYVQREGLPGTLIDSLSPGIIPLLKPVPFREIPGPALPCRMQSAFPTGEQHDIPGSDVKRTARAFAPKWSLSVTPMQSFQVMKLWSSPQLSLQNIRFSPVLSLQSKAMKVSGGLEAFGVGLLASYSYIGNRVHFETATDEYIVVPSDNQSYAVIRKGMPLVREESLNLLSIGIRKNITLGRGRLSNYRGAIGLDYSRILAKKRSITMAGIGIYRQWSFGTNASLFVGPYAQVGLTQRVVIPGIWKYRPYQLGISVGIRKN</sequence>
<dbReference type="Proteomes" id="UP000632339">
    <property type="component" value="Unassembled WGS sequence"/>
</dbReference>
<protein>
    <recommendedName>
        <fullName evidence="3">Outer membrane protein beta-barrel domain-containing protein</fullName>
    </recommendedName>
</protein>
<dbReference type="EMBL" id="BMLI01000002">
    <property type="protein sequence ID" value="GGN07232.1"/>
    <property type="molecule type" value="Genomic_DNA"/>
</dbReference>
<proteinExistence type="predicted"/>
<reference evidence="2" key="1">
    <citation type="journal article" date="2019" name="Int. J. Syst. Evol. Microbiol.">
        <title>The Global Catalogue of Microorganisms (GCM) 10K type strain sequencing project: providing services to taxonomists for standard genome sequencing and annotation.</title>
        <authorList>
            <consortium name="The Broad Institute Genomics Platform"/>
            <consortium name="The Broad Institute Genome Sequencing Center for Infectious Disease"/>
            <person name="Wu L."/>
            <person name="Ma J."/>
        </authorList>
    </citation>
    <scope>NUCLEOTIDE SEQUENCE [LARGE SCALE GENOMIC DNA]</scope>
    <source>
        <strain evidence="2">CGMCC 1.6375</strain>
    </source>
</reference>
<keyword evidence="2" id="KW-1185">Reference proteome</keyword>
<evidence type="ECO:0000313" key="1">
    <source>
        <dbReference type="EMBL" id="GGN07232.1"/>
    </source>
</evidence>
<comment type="caution">
    <text evidence="1">The sequence shown here is derived from an EMBL/GenBank/DDBJ whole genome shotgun (WGS) entry which is preliminary data.</text>
</comment>
<evidence type="ECO:0000313" key="2">
    <source>
        <dbReference type="Proteomes" id="UP000632339"/>
    </source>
</evidence>
<organism evidence="1 2">
    <name type="scientific">Dyadobacter beijingensis</name>
    <dbReference type="NCBI Taxonomy" id="365489"/>
    <lineage>
        <taxon>Bacteria</taxon>
        <taxon>Pseudomonadati</taxon>
        <taxon>Bacteroidota</taxon>
        <taxon>Cytophagia</taxon>
        <taxon>Cytophagales</taxon>
        <taxon>Spirosomataceae</taxon>
        <taxon>Dyadobacter</taxon>
    </lineage>
</organism>
<name>A0ABQ2ICS2_9BACT</name>
<accession>A0ABQ2ICS2</accession>
<gene>
    <name evidence="1" type="ORF">GCM10010967_48420</name>
</gene>